<accession>A0A9P9D9Q2</accession>
<dbReference type="OrthoDB" id="10614917at2759"/>
<keyword evidence="2" id="KW-0812">Transmembrane</keyword>
<feature type="compositionally biased region" description="Basic and acidic residues" evidence="1">
    <location>
        <begin position="117"/>
        <end position="126"/>
    </location>
</feature>
<evidence type="ECO:0000313" key="3">
    <source>
        <dbReference type="EMBL" id="KAH7115360.1"/>
    </source>
</evidence>
<keyword evidence="2" id="KW-0472">Membrane</keyword>
<evidence type="ECO:0000313" key="4">
    <source>
        <dbReference type="Proteomes" id="UP000717696"/>
    </source>
</evidence>
<gene>
    <name evidence="3" type="ORF">B0J13DRAFT_209121</name>
</gene>
<evidence type="ECO:0000256" key="1">
    <source>
        <dbReference type="SAM" id="MobiDB-lite"/>
    </source>
</evidence>
<dbReference type="EMBL" id="JAGMUU010000039">
    <property type="protein sequence ID" value="KAH7115360.1"/>
    <property type="molecule type" value="Genomic_DNA"/>
</dbReference>
<feature type="transmembrane region" description="Helical" evidence="2">
    <location>
        <begin position="153"/>
        <end position="174"/>
    </location>
</feature>
<protein>
    <submittedName>
        <fullName evidence="3">Uncharacterized protein</fullName>
    </submittedName>
</protein>
<proteinExistence type="predicted"/>
<feature type="transmembrane region" description="Helical" evidence="2">
    <location>
        <begin position="293"/>
        <end position="312"/>
    </location>
</feature>
<evidence type="ECO:0000256" key="2">
    <source>
        <dbReference type="SAM" id="Phobius"/>
    </source>
</evidence>
<feature type="region of interest" description="Disordered" evidence="1">
    <location>
        <begin position="112"/>
        <end position="143"/>
    </location>
</feature>
<comment type="caution">
    <text evidence="3">The sequence shown here is derived from an EMBL/GenBank/DDBJ whole genome shotgun (WGS) entry which is preliminary data.</text>
</comment>
<keyword evidence="4" id="KW-1185">Reference proteome</keyword>
<name>A0A9P9D9Q2_9HYPO</name>
<dbReference type="Proteomes" id="UP000717696">
    <property type="component" value="Unassembled WGS sequence"/>
</dbReference>
<organism evidence="3 4">
    <name type="scientific">Dactylonectria estremocensis</name>
    <dbReference type="NCBI Taxonomy" id="1079267"/>
    <lineage>
        <taxon>Eukaryota</taxon>
        <taxon>Fungi</taxon>
        <taxon>Dikarya</taxon>
        <taxon>Ascomycota</taxon>
        <taxon>Pezizomycotina</taxon>
        <taxon>Sordariomycetes</taxon>
        <taxon>Hypocreomycetidae</taxon>
        <taxon>Hypocreales</taxon>
        <taxon>Nectriaceae</taxon>
        <taxon>Dactylonectria</taxon>
    </lineage>
</organism>
<keyword evidence="2" id="KW-1133">Transmembrane helix</keyword>
<reference evidence="3" key="1">
    <citation type="journal article" date="2021" name="Nat. Commun.">
        <title>Genetic determinants of endophytism in the Arabidopsis root mycobiome.</title>
        <authorList>
            <person name="Mesny F."/>
            <person name="Miyauchi S."/>
            <person name="Thiergart T."/>
            <person name="Pickel B."/>
            <person name="Atanasova L."/>
            <person name="Karlsson M."/>
            <person name="Huettel B."/>
            <person name="Barry K.W."/>
            <person name="Haridas S."/>
            <person name="Chen C."/>
            <person name="Bauer D."/>
            <person name="Andreopoulos W."/>
            <person name="Pangilinan J."/>
            <person name="LaButti K."/>
            <person name="Riley R."/>
            <person name="Lipzen A."/>
            <person name="Clum A."/>
            <person name="Drula E."/>
            <person name="Henrissat B."/>
            <person name="Kohler A."/>
            <person name="Grigoriev I.V."/>
            <person name="Martin F.M."/>
            <person name="Hacquard S."/>
        </authorList>
    </citation>
    <scope>NUCLEOTIDE SEQUENCE</scope>
    <source>
        <strain evidence="3">MPI-CAGE-AT-0021</strain>
    </source>
</reference>
<dbReference type="AlphaFoldDB" id="A0A9P9D9Q2"/>
<sequence length="314" mass="34661">MLASRRGIFASRFGKRTDITLNQSVFGGALWHLRTTREGRWLGSNSVKLARTCNRIWMPRLGASLSHGVLRGLVPSHVARAFIPLRLRGGDDKWRAPTSCQGLPLKHCHPQVVTDSKSIKMSERGSESGGSSQDETNQDQKERWYRRVSKEKVAMVSLTIGGVILAALQVYAAWSTAITSRNQLQLNLNTTHAAQDVAWQTYLAAERLMILINDTMMIPRLLIMQLCADHPNVSNTVCANVTTWSHNKGYLETGLLSSLYPYNGTTPIPGDQFQQNMLNYTPERLIDAPEGQAVVALSALAGSAIILAAVLWPL</sequence>